<dbReference type="InterPro" id="IPR027414">
    <property type="entry name" value="GH95_N_dom"/>
</dbReference>
<evidence type="ECO:0000256" key="1">
    <source>
        <dbReference type="SAM" id="MobiDB-lite"/>
    </source>
</evidence>
<dbReference type="Pfam" id="PF14498">
    <property type="entry name" value="Glyco_hyd_65N_2"/>
    <property type="match status" value="1"/>
</dbReference>
<proteinExistence type="predicted"/>
<dbReference type="Pfam" id="PF21307">
    <property type="entry name" value="Glyco_hydro_95_C"/>
    <property type="match status" value="1"/>
</dbReference>
<feature type="domain" description="Glycosyl hydrolase family 95 N-terminal" evidence="2">
    <location>
        <begin position="56"/>
        <end position="324"/>
    </location>
</feature>
<gene>
    <name evidence="5" type="ORF">BCL65_10982</name>
</gene>
<evidence type="ECO:0000259" key="2">
    <source>
        <dbReference type="Pfam" id="PF14498"/>
    </source>
</evidence>
<sequence length="863" mass="90867">MPGVQRRTTAPSSPTEPPLETRSQPHQSRHPAPQARDSGRGGDGAPPSDDRSLHRLWFDTPAADWIEALPVGNGHRGALCAGRPGTEHLWLNDLTAWSGLPGADPLSGVAARGPAHLTAARAALAGGDVRRAEDLLARMQSPWVQAYLPLAALDVAVRAAGAAPDDAHRAAPLPVRRELDLRTAVATHTWTSPTTGRVVQETWADAAAPDGGPIVHTVHAEHPVRLEVALSSLLRPTDDATPAATATVAPSSGTRGTLHRTWHLPVDVAPGHEDVPEPVRYDTAHGRRGHVTVAALDDPDAHVAAGTLRTSPRRQHTLLIDTSTTPSPPSAQVDGLRVDRSTTDDLREQHVRAHAALYDRFHLDLPSASGADALPTDARIAAAVDRPDPGLAALAVHHGRYLLMSSSRPGGLPATLQGVWNTELPGPWSSAYTLNINLQMAYWPAEVTGLPECHEPLLRFVAGLAAGPGAAVARDLYGTRGWVAHHNSDAWGHAAPVGAGHGDASWAMWPWGGVWLAQHLWEHHQFAPDLTFLRDAAWPVLAGAARFVLDWVQTGTTEGAGSAWTSPSTSPENRFVADDGAPAAVTTSATMDVALVRGLAATCRAAATELGLGGCAGEAETWLRRLEEVAAALPDPRVDGRGALAEWAADLPEAEPEHRHLSHLVGLFPLGTLDPVTTPELAAAATRSIERRGPESTGWSLAWRLALWARLGDGARAHDQVLLALRPAGGEGAGHRGGMYPNLFSAHPPYQLDGNCGLTAGVAEMLLQSHRTTDGLVRLDLLPALPDAWPDGSVRGLRARGGVVVDLAWRAGRLTAAGLRASAATSVVVHRPGELAEAAPVHLPAGATVSLTEGADVHPTTRS</sequence>
<feature type="domain" description="Glycosyl hydrolase family 95 catalytic" evidence="4">
    <location>
        <begin position="344"/>
        <end position="766"/>
    </location>
</feature>
<dbReference type="InterPro" id="IPR054363">
    <property type="entry name" value="GH95_cat"/>
</dbReference>
<evidence type="ECO:0000259" key="4">
    <source>
        <dbReference type="Pfam" id="PF22124"/>
    </source>
</evidence>
<organism evidence="5 6">
    <name type="scientific">Isoptericola halotolerans</name>
    <dbReference type="NCBI Taxonomy" id="300560"/>
    <lineage>
        <taxon>Bacteria</taxon>
        <taxon>Bacillati</taxon>
        <taxon>Actinomycetota</taxon>
        <taxon>Actinomycetes</taxon>
        <taxon>Micrococcales</taxon>
        <taxon>Promicromonosporaceae</taxon>
        <taxon>Isoptericola</taxon>
    </lineage>
</organism>
<dbReference type="RefSeq" id="WP_106268885.1">
    <property type="nucleotide sequence ID" value="NZ_PVTX01000009.1"/>
</dbReference>
<evidence type="ECO:0000313" key="6">
    <source>
        <dbReference type="Proteomes" id="UP000239895"/>
    </source>
</evidence>
<dbReference type="PIRSF" id="PIRSF007663">
    <property type="entry name" value="UCP007663"/>
    <property type="match status" value="1"/>
</dbReference>
<evidence type="ECO:0000259" key="3">
    <source>
        <dbReference type="Pfam" id="PF21307"/>
    </source>
</evidence>
<dbReference type="Pfam" id="PF22124">
    <property type="entry name" value="Glyco_hydro_95_cat"/>
    <property type="match status" value="1"/>
</dbReference>
<evidence type="ECO:0000313" key="5">
    <source>
        <dbReference type="EMBL" id="PRZ04843.1"/>
    </source>
</evidence>
<reference evidence="5 6" key="1">
    <citation type="submission" date="2018-03" db="EMBL/GenBank/DDBJ databases">
        <title>Comparative analysis of microorganisms from saline springs in Andes Mountain Range, Colombia.</title>
        <authorList>
            <person name="Rubin E."/>
        </authorList>
    </citation>
    <scope>NUCLEOTIDE SEQUENCE [LARGE SCALE GENOMIC DNA]</scope>
    <source>
        <strain evidence="5 6">CG 23</strain>
    </source>
</reference>
<dbReference type="Gene3D" id="1.50.10.10">
    <property type="match status" value="1"/>
</dbReference>
<protein>
    <submittedName>
        <fullName evidence="5">Alpha-L-fucosidase 2</fullName>
    </submittedName>
</protein>
<comment type="caution">
    <text evidence="5">The sequence shown here is derived from an EMBL/GenBank/DDBJ whole genome shotgun (WGS) entry which is preliminary data.</text>
</comment>
<feature type="domain" description="Alpha fucosidase A-like C-terminal" evidence="3">
    <location>
        <begin position="778"/>
        <end position="833"/>
    </location>
</feature>
<dbReference type="SUPFAM" id="SSF48208">
    <property type="entry name" value="Six-hairpin glycosidases"/>
    <property type="match status" value="1"/>
</dbReference>
<feature type="compositionally biased region" description="Polar residues" evidence="1">
    <location>
        <begin position="1"/>
        <end position="13"/>
    </location>
</feature>
<dbReference type="InterPro" id="IPR012341">
    <property type="entry name" value="6hp_glycosidase-like_sf"/>
</dbReference>
<dbReference type="InterPro" id="IPR016518">
    <property type="entry name" value="Alpha-L-fucosidase"/>
</dbReference>
<name>A0ABX5EBI7_9MICO</name>
<dbReference type="InterPro" id="IPR049053">
    <property type="entry name" value="AFCA-like_C"/>
</dbReference>
<accession>A0ABX5EBI7</accession>
<dbReference type="InterPro" id="IPR008928">
    <property type="entry name" value="6-hairpin_glycosidase_sf"/>
</dbReference>
<dbReference type="Proteomes" id="UP000239895">
    <property type="component" value="Unassembled WGS sequence"/>
</dbReference>
<keyword evidence="6" id="KW-1185">Reference proteome</keyword>
<dbReference type="PANTHER" id="PTHR31084:SF0">
    <property type="entry name" value="ALPHA-L-FUCOSIDASE 2"/>
    <property type="match status" value="1"/>
</dbReference>
<dbReference type="PANTHER" id="PTHR31084">
    <property type="entry name" value="ALPHA-L-FUCOSIDASE 2"/>
    <property type="match status" value="1"/>
</dbReference>
<feature type="region of interest" description="Disordered" evidence="1">
    <location>
        <begin position="1"/>
        <end position="53"/>
    </location>
</feature>
<dbReference type="EMBL" id="PVTX01000009">
    <property type="protein sequence ID" value="PRZ04843.1"/>
    <property type="molecule type" value="Genomic_DNA"/>
</dbReference>